<keyword evidence="7" id="KW-0406">Ion transport</keyword>
<organism evidence="8 9">
    <name type="scientific">Melanomma pulvis-pyrius CBS 109.77</name>
    <dbReference type="NCBI Taxonomy" id="1314802"/>
    <lineage>
        <taxon>Eukaryota</taxon>
        <taxon>Fungi</taxon>
        <taxon>Dikarya</taxon>
        <taxon>Ascomycota</taxon>
        <taxon>Pezizomycotina</taxon>
        <taxon>Dothideomycetes</taxon>
        <taxon>Pleosporomycetidae</taxon>
        <taxon>Pleosporales</taxon>
        <taxon>Melanommataceae</taxon>
        <taxon>Melanomma</taxon>
    </lineage>
</organism>
<evidence type="ECO:0000256" key="1">
    <source>
        <dbReference type="ARBA" id="ARBA00004141"/>
    </source>
</evidence>
<dbReference type="AlphaFoldDB" id="A0A6A6XEM0"/>
<dbReference type="OrthoDB" id="648861at2759"/>
<evidence type="ECO:0000256" key="3">
    <source>
        <dbReference type="ARBA" id="ARBA00022448"/>
    </source>
</evidence>
<feature type="transmembrane region" description="Helical" evidence="7">
    <location>
        <begin position="216"/>
        <end position="241"/>
    </location>
</feature>
<dbReference type="GO" id="GO:0005381">
    <property type="term" value="F:iron ion transmembrane transporter activity"/>
    <property type="evidence" value="ECO:0007669"/>
    <property type="project" value="UniProtKB-UniRule"/>
</dbReference>
<feature type="transmembrane region" description="Helical" evidence="7">
    <location>
        <begin position="371"/>
        <end position="390"/>
    </location>
</feature>
<feature type="transmembrane region" description="Helical" evidence="7">
    <location>
        <begin position="340"/>
        <end position="359"/>
    </location>
</feature>
<dbReference type="PANTHER" id="PTHR11660:SF57">
    <property type="entry name" value="SOLUTE CARRIER FAMILY 40 MEMBER"/>
    <property type="match status" value="1"/>
</dbReference>
<feature type="transmembrane region" description="Helical" evidence="7">
    <location>
        <begin position="303"/>
        <end position="320"/>
    </location>
</feature>
<accession>A0A6A6XEM0</accession>
<dbReference type="Pfam" id="PF06963">
    <property type="entry name" value="FPN1"/>
    <property type="match status" value="1"/>
</dbReference>
<feature type="transmembrane region" description="Helical" evidence="7">
    <location>
        <begin position="463"/>
        <end position="485"/>
    </location>
</feature>
<name>A0A6A6XEM0_9PLEO</name>
<evidence type="ECO:0000256" key="7">
    <source>
        <dbReference type="RuleBase" id="RU365065"/>
    </source>
</evidence>
<dbReference type="EMBL" id="MU001901">
    <property type="protein sequence ID" value="KAF2794147.1"/>
    <property type="molecule type" value="Genomic_DNA"/>
</dbReference>
<keyword evidence="4 7" id="KW-0812">Transmembrane</keyword>
<evidence type="ECO:0000256" key="2">
    <source>
        <dbReference type="ARBA" id="ARBA00006279"/>
    </source>
</evidence>
<dbReference type="Proteomes" id="UP000799757">
    <property type="component" value="Unassembled WGS sequence"/>
</dbReference>
<feature type="transmembrane region" description="Helical" evidence="7">
    <location>
        <begin position="396"/>
        <end position="423"/>
    </location>
</feature>
<evidence type="ECO:0000313" key="9">
    <source>
        <dbReference type="Proteomes" id="UP000799757"/>
    </source>
</evidence>
<reference evidence="8" key="1">
    <citation type="journal article" date="2020" name="Stud. Mycol.">
        <title>101 Dothideomycetes genomes: a test case for predicting lifestyles and emergence of pathogens.</title>
        <authorList>
            <person name="Haridas S."/>
            <person name="Albert R."/>
            <person name="Binder M."/>
            <person name="Bloem J."/>
            <person name="Labutti K."/>
            <person name="Salamov A."/>
            <person name="Andreopoulos B."/>
            <person name="Baker S."/>
            <person name="Barry K."/>
            <person name="Bills G."/>
            <person name="Bluhm B."/>
            <person name="Cannon C."/>
            <person name="Castanera R."/>
            <person name="Culley D."/>
            <person name="Daum C."/>
            <person name="Ezra D."/>
            <person name="Gonzalez J."/>
            <person name="Henrissat B."/>
            <person name="Kuo A."/>
            <person name="Liang C."/>
            <person name="Lipzen A."/>
            <person name="Lutzoni F."/>
            <person name="Magnuson J."/>
            <person name="Mondo S."/>
            <person name="Nolan M."/>
            <person name="Ohm R."/>
            <person name="Pangilinan J."/>
            <person name="Park H.-J."/>
            <person name="Ramirez L."/>
            <person name="Alfaro M."/>
            <person name="Sun H."/>
            <person name="Tritt A."/>
            <person name="Yoshinaga Y."/>
            <person name="Zwiers L.-H."/>
            <person name="Turgeon B."/>
            <person name="Goodwin S."/>
            <person name="Spatafora J."/>
            <person name="Crous P."/>
            <person name="Grigoriev I."/>
        </authorList>
    </citation>
    <scope>NUCLEOTIDE SEQUENCE</scope>
    <source>
        <strain evidence="8">CBS 109.77</strain>
    </source>
</reference>
<comment type="similarity">
    <text evidence="2 7">Belongs to the ferroportin (FP) (TC 2.A.100) family. SLC40A subfamily.</text>
</comment>
<comment type="function">
    <text evidence="7">May be involved in iron transport and iron homeostasis.</text>
</comment>
<evidence type="ECO:0000256" key="4">
    <source>
        <dbReference type="ARBA" id="ARBA00022692"/>
    </source>
</evidence>
<dbReference type="SUPFAM" id="SSF103473">
    <property type="entry name" value="MFS general substrate transporter"/>
    <property type="match status" value="2"/>
</dbReference>
<protein>
    <recommendedName>
        <fullName evidence="7">Solute carrier family 40 member</fullName>
    </recommendedName>
</protein>
<dbReference type="InterPro" id="IPR036259">
    <property type="entry name" value="MFS_trans_sf"/>
</dbReference>
<dbReference type="Gene3D" id="1.20.1250.20">
    <property type="entry name" value="MFS general substrate transporter like domains"/>
    <property type="match status" value="1"/>
</dbReference>
<evidence type="ECO:0000256" key="6">
    <source>
        <dbReference type="ARBA" id="ARBA00023136"/>
    </source>
</evidence>
<comment type="caution">
    <text evidence="7">Lacks conserved residue(s) required for the propagation of feature annotation.</text>
</comment>
<keyword evidence="3 7" id="KW-0813">Transport</keyword>
<sequence>MTPPLPTPPSDLLESDSDLVQSAHPTRPIQESHADIPSARSVLWKLYFSHTLSTWNARTFEFGAVIFLATIFPGTLFYTSLYALCRSAAAAILSSWVGGVVDRTHRLTLVRHSIIWARCSVAISCLLLLALLQGGTSVLVTLACFAASIVLACIEKLAFIGNTISVERDWLIVVADSLSLERQDLNSSMRRIDLVCKLIAPLGISLVDAYSTKLAIWVVLCQNLISAMFEYFAIARVFFAVAELALGKGTRTLGTESIPEDEDEIGAGVDSSPHSNLSFSVRGCFAFILDYLRPWKDYVQNPAFLASFSLSLLYLTVLSFGSQMTTYLLTLKFTSVHISVLRLAAVALELSATCAAPLLMRKIGPVRSGLWFINEQLIAVALAVGLFTSVNSQAQLAGVALIFGVTLSRFGLWGFDLCVQFLVQEDAHPNSRGSFSAVEVSLQSLFELMSYALTMIFSRPEDFKYPIFISAGTISVSAACFAGFVRQKRGHLLHSSKCFKRENKAKYQVLPTIEEELDSYSD</sequence>
<dbReference type="InterPro" id="IPR009716">
    <property type="entry name" value="Ferroportin-1"/>
</dbReference>
<feature type="transmembrane region" description="Helical" evidence="7">
    <location>
        <begin position="138"/>
        <end position="159"/>
    </location>
</feature>
<proteinExistence type="inferred from homology"/>
<keyword evidence="6 7" id="KW-0472">Membrane</keyword>
<keyword evidence="5 7" id="KW-1133">Transmembrane helix</keyword>
<comment type="subcellular location">
    <subcellularLocation>
        <location evidence="1 7">Membrane</location>
        <topology evidence="1 7">Multi-pass membrane protein</topology>
    </subcellularLocation>
</comment>
<dbReference type="GO" id="GO:0016020">
    <property type="term" value="C:membrane"/>
    <property type="evidence" value="ECO:0007669"/>
    <property type="project" value="UniProtKB-SubCell"/>
</dbReference>
<feature type="transmembrane region" description="Helical" evidence="7">
    <location>
        <begin position="62"/>
        <end position="85"/>
    </location>
</feature>
<keyword evidence="9" id="KW-1185">Reference proteome</keyword>
<gene>
    <name evidence="8" type="ORF">K505DRAFT_324959</name>
</gene>
<evidence type="ECO:0000256" key="5">
    <source>
        <dbReference type="ARBA" id="ARBA00022989"/>
    </source>
</evidence>
<evidence type="ECO:0000313" key="8">
    <source>
        <dbReference type="EMBL" id="KAF2794147.1"/>
    </source>
</evidence>
<feature type="transmembrane region" description="Helical" evidence="7">
    <location>
        <begin position="113"/>
        <end position="132"/>
    </location>
</feature>
<dbReference type="PANTHER" id="PTHR11660">
    <property type="entry name" value="SOLUTE CARRIER FAMILY 40 MEMBER"/>
    <property type="match status" value="1"/>
</dbReference>